<keyword evidence="5 7" id="KW-0378">Hydrolase</keyword>
<evidence type="ECO:0000256" key="4">
    <source>
        <dbReference type="ARBA" id="ARBA00022729"/>
    </source>
</evidence>
<name>G2XP33_BOTF4</name>
<dbReference type="PANTHER" id="PTHR42715:SF5">
    <property type="entry name" value="BETA-GLUCOSIDASE M-RELATED"/>
    <property type="match status" value="1"/>
</dbReference>
<evidence type="ECO:0000313" key="8">
    <source>
        <dbReference type="Proteomes" id="UP000008177"/>
    </source>
</evidence>
<evidence type="ECO:0000313" key="7">
    <source>
        <dbReference type="EMBL" id="CCD42639.1"/>
    </source>
</evidence>
<dbReference type="InterPro" id="IPR050288">
    <property type="entry name" value="Cellulose_deg_GH3"/>
</dbReference>
<dbReference type="InterPro" id="IPR036962">
    <property type="entry name" value="Glyco_hydro_3_N_sf"/>
</dbReference>
<dbReference type="GO" id="GO:0008422">
    <property type="term" value="F:beta-glucosidase activity"/>
    <property type="evidence" value="ECO:0007669"/>
    <property type="project" value="UniProtKB-EC"/>
</dbReference>
<evidence type="ECO:0000256" key="6">
    <source>
        <dbReference type="ARBA" id="ARBA00023295"/>
    </source>
</evidence>
<dbReference type="Proteomes" id="UP000008177">
    <property type="component" value="Unplaced contigs"/>
</dbReference>
<dbReference type="STRING" id="999810.G2XP33"/>
<dbReference type="EMBL" id="FQ790247">
    <property type="protein sequence ID" value="CCD42639.1"/>
    <property type="molecule type" value="Genomic_DNA"/>
</dbReference>
<comment type="catalytic activity">
    <reaction evidence="1">
        <text>Hydrolysis of terminal, non-reducing beta-D-glucosyl residues with release of beta-D-glucose.</text>
        <dbReference type="EC" id="3.2.1.21"/>
    </reaction>
</comment>
<dbReference type="HOGENOM" id="CLU_1740229_0_0_1"/>
<evidence type="ECO:0000256" key="3">
    <source>
        <dbReference type="ARBA" id="ARBA00012744"/>
    </source>
</evidence>
<protein>
    <recommendedName>
        <fullName evidence="3">beta-glucosidase</fullName>
        <ecNumber evidence="3">3.2.1.21</ecNumber>
    </recommendedName>
</protein>
<accession>G2XP33</accession>
<gene>
    <name evidence="7" type="ORF">BofuT4_P074410.1</name>
</gene>
<sequence length="150" mass="16449">MSTRRVFSLASFASGSLVGRCIVYNIMKKSCFDDNSPPYISKPYIRMDTNASLLLKISNRELIYFTTIGAGTPLWRDSHVKAMSMIDHMTTEEKSKLTTSVINKDNGCSGITPAIPRVGLPGVYFQDSGNCVRVAEFSSSFPSGIHIGAR</sequence>
<dbReference type="AlphaFoldDB" id="G2XP33"/>
<evidence type="ECO:0000256" key="1">
    <source>
        <dbReference type="ARBA" id="ARBA00000448"/>
    </source>
</evidence>
<organism evidence="7 8">
    <name type="scientific">Botryotinia fuckeliana (strain T4)</name>
    <name type="common">Noble rot fungus</name>
    <name type="synonym">Botrytis cinerea</name>
    <dbReference type="NCBI Taxonomy" id="999810"/>
    <lineage>
        <taxon>Eukaryota</taxon>
        <taxon>Fungi</taxon>
        <taxon>Dikarya</taxon>
        <taxon>Ascomycota</taxon>
        <taxon>Pezizomycotina</taxon>
        <taxon>Leotiomycetes</taxon>
        <taxon>Helotiales</taxon>
        <taxon>Sclerotiniaceae</taxon>
        <taxon>Botrytis</taxon>
    </lineage>
</organism>
<dbReference type="Gene3D" id="3.20.20.300">
    <property type="entry name" value="Glycoside hydrolase, family 3, N-terminal domain"/>
    <property type="match status" value="1"/>
</dbReference>
<keyword evidence="4" id="KW-0732">Signal</keyword>
<comment type="similarity">
    <text evidence="2">Belongs to the glycosyl hydrolase 3 family.</text>
</comment>
<keyword evidence="6" id="KW-0326">Glycosidase</keyword>
<dbReference type="GO" id="GO:0009251">
    <property type="term" value="P:glucan catabolic process"/>
    <property type="evidence" value="ECO:0007669"/>
    <property type="project" value="TreeGrafter"/>
</dbReference>
<evidence type="ECO:0000256" key="2">
    <source>
        <dbReference type="ARBA" id="ARBA00005336"/>
    </source>
</evidence>
<proteinExistence type="inferred from homology"/>
<evidence type="ECO:0000256" key="5">
    <source>
        <dbReference type="ARBA" id="ARBA00022801"/>
    </source>
</evidence>
<reference evidence="8" key="1">
    <citation type="journal article" date="2011" name="PLoS Genet.">
        <title>Genomic analysis of the necrotrophic fungal pathogens Sclerotinia sclerotiorum and Botrytis cinerea.</title>
        <authorList>
            <person name="Amselem J."/>
            <person name="Cuomo C.A."/>
            <person name="van Kan J.A."/>
            <person name="Viaud M."/>
            <person name="Benito E.P."/>
            <person name="Couloux A."/>
            <person name="Coutinho P.M."/>
            <person name="de Vries R.P."/>
            <person name="Dyer P.S."/>
            <person name="Fillinger S."/>
            <person name="Fournier E."/>
            <person name="Gout L."/>
            <person name="Hahn M."/>
            <person name="Kohn L."/>
            <person name="Lapalu N."/>
            <person name="Plummer K.M."/>
            <person name="Pradier J.M."/>
            <person name="Quevillon E."/>
            <person name="Sharon A."/>
            <person name="Simon A."/>
            <person name="ten Have A."/>
            <person name="Tudzynski B."/>
            <person name="Tudzynski P."/>
            <person name="Wincker P."/>
            <person name="Andrew M."/>
            <person name="Anthouard V."/>
            <person name="Beever R.E."/>
            <person name="Beffa R."/>
            <person name="Benoit I."/>
            <person name="Bouzid O."/>
            <person name="Brault B."/>
            <person name="Chen Z."/>
            <person name="Choquer M."/>
            <person name="Collemare J."/>
            <person name="Cotton P."/>
            <person name="Danchin E.G."/>
            <person name="Da Silva C."/>
            <person name="Gautier A."/>
            <person name="Giraud C."/>
            <person name="Giraud T."/>
            <person name="Gonzalez C."/>
            <person name="Grossetete S."/>
            <person name="Guldener U."/>
            <person name="Henrissat B."/>
            <person name="Howlett B.J."/>
            <person name="Kodira C."/>
            <person name="Kretschmer M."/>
            <person name="Lappartient A."/>
            <person name="Leroch M."/>
            <person name="Levis C."/>
            <person name="Mauceli E."/>
            <person name="Neuveglise C."/>
            <person name="Oeser B."/>
            <person name="Pearson M."/>
            <person name="Poulain J."/>
            <person name="Poussereau N."/>
            <person name="Quesneville H."/>
            <person name="Rascle C."/>
            <person name="Schumacher J."/>
            <person name="Segurens B."/>
            <person name="Sexton A."/>
            <person name="Silva E."/>
            <person name="Sirven C."/>
            <person name="Soanes D.M."/>
            <person name="Talbot N.J."/>
            <person name="Templeton M."/>
            <person name="Yandava C."/>
            <person name="Yarden O."/>
            <person name="Zeng Q."/>
            <person name="Rollins J.A."/>
            <person name="Lebrun M.H."/>
            <person name="Dickman M."/>
        </authorList>
    </citation>
    <scope>NUCLEOTIDE SEQUENCE [LARGE SCALE GENOMIC DNA]</scope>
    <source>
        <strain evidence="8">T4</strain>
    </source>
</reference>
<dbReference type="InParanoid" id="G2XP33"/>
<dbReference type="PANTHER" id="PTHR42715">
    <property type="entry name" value="BETA-GLUCOSIDASE"/>
    <property type="match status" value="1"/>
</dbReference>
<dbReference type="EC" id="3.2.1.21" evidence="3"/>